<dbReference type="Pfam" id="PF00575">
    <property type="entry name" value="S1"/>
    <property type="match status" value="1"/>
</dbReference>
<dbReference type="Gene3D" id="3.30.1480.10">
    <property type="entry name" value="NusA, N-terminal domain"/>
    <property type="match status" value="1"/>
</dbReference>
<dbReference type="GO" id="GO:0003700">
    <property type="term" value="F:DNA-binding transcription factor activity"/>
    <property type="evidence" value="ECO:0007669"/>
    <property type="project" value="InterPro"/>
</dbReference>
<evidence type="ECO:0000313" key="9">
    <source>
        <dbReference type="EMBL" id="SUZ91972.1"/>
    </source>
</evidence>
<dbReference type="HAMAP" id="MF_00945_B">
    <property type="entry name" value="NusA_B"/>
    <property type="match status" value="1"/>
</dbReference>
<gene>
    <name evidence="9" type="ORF">METZ01_LOCUS44826</name>
</gene>
<keyword evidence="3" id="KW-0889">Transcription antitermination</keyword>
<evidence type="ECO:0000256" key="3">
    <source>
        <dbReference type="ARBA" id="ARBA00022814"/>
    </source>
</evidence>
<evidence type="ECO:0000256" key="6">
    <source>
        <dbReference type="ARBA" id="ARBA00023163"/>
    </source>
</evidence>
<feature type="domain" description="S1 motif" evidence="8">
    <location>
        <begin position="140"/>
        <end position="204"/>
    </location>
</feature>
<dbReference type="InterPro" id="IPR009019">
    <property type="entry name" value="KH_sf_prok-type"/>
</dbReference>
<dbReference type="Gene3D" id="3.30.300.20">
    <property type="match status" value="2"/>
</dbReference>
<dbReference type="InterPro" id="IPR010995">
    <property type="entry name" value="DNA_repair_Rad51/TF_NusA_a-hlx"/>
</dbReference>
<dbReference type="GO" id="GO:0031564">
    <property type="term" value="P:transcription antitermination"/>
    <property type="evidence" value="ECO:0007669"/>
    <property type="project" value="UniProtKB-KW"/>
</dbReference>
<dbReference type="NCBIfam" id="TIGR01953">
    <property type="entry name" value="NusA"/>
    <property type="match status" value="1"/>
</dbReference>
<evidence type="ECO:0000256" key="4">
    <source>
        <dbReference type="ARBA" id="ARBA00022884"/>
    </source>
</evidence>
<protein>
    <recommendedName>
        <fullName evidence="8">S1 motif domain-containing protein</fullName>
    </recommendedName>
</protein>
<dbReference type="GO" id="GO:0006353">
    <property type="term" value="P:DNA-templated transcription termination"/>
    <property type="evidence" value="ECO:0007669"/>
    <property type="project" value="UniProtKB-KW"/>
</dbReference>
<reference evidence="9" key="1">
    <citation type="submission" date="2018-05" db="EMBL/GenBank/DDBJ databases">
        <authorList>
            <person name="Lanie J.A."/>
            <person name="Ng W.-L."/>
            <person name="Kazmierczak K.M."/>
            <person name="Andrzejewski T.M."/>
            <person name="Davidsen T.M."/>
            <person name="Wayne K.J."/>
            <person name="Tettelin H."/>
            <person name="Glass J.I."/>
            <person name="Rusch D."/>
            <person name="Podicherti R."/>
            <person name="Tsui H.-C.T."/>
            <person name="Winkler M.E."/>
        </authorList>
    </citation>
    <scope>NUCLEOTIDE SEQUENCE</scope>
</reference>
<dbReference type="Pfam" id="PF26594">
    <property type="entry name" value="KH_NusA_2nd"/>
    <property type="match status" value="1"/>
</dbReference>
<dbReference type="GO" id="GO:0003723">
    <property type="term" value="F:RNA binding"/>
    <property type="evidence" value="ECO:0007669"/>
    <property type="project" value="UniProtKB-KW"/>
</dbReference>
<dbReference type="Pfam" id="PF08529">
    <property type="entry name" value="NusA_N"/>
    <property type="match status" value="1"/>
</dbReference>
<proteinExistence type="inferred from homology"/>
<keyword evidence="6" id="KW-0804">Transcription</keyword>
<dbReference type="PANTHER" id="PTHR22648:SF0">
    <property type="entry name" value="TRANSCRIPTION TERMINATION_ANTITERMINATION PROTEIN NUSA"/>
    <property type="match status" value="1"/>
</dbReference>
<sequence>MINRELIEVFSEIAREKNVERSELATILEDLFLYVIEKEYGDSSNCSCIVNLDKGEIEIYAEKTIVEEIDDQKVEITLAEAIEKEPEAAEDLEIGDVFVEVIDPQIFGRRLIVTAKQFFAQRLRDVERNYIYEDYAHRVGEIIIGVVHQVQRDSIFINIEQAELRLPKNEQIPSERYRRGDTIRAVIKSVEITSKGPDIVVSRSDNHFLYKLFEMEVPEVEDGIIDITAISRSPGNRAKIIVKSNDRRIDPVGACVGMRGSRIQAIVREMNNEKIDIVNMSDQPEILISRALSPAKPVQLFIDDEKKYCVALFDDENLDSAIGRSGTNVNLASQVTQYRIDAYGVKQYERIQEDHKTPLSDIDGVPEKVAAVLSKTGIKSVSDLLDADMETLLEVKGLDEDLLDIIYEAVQSFVEREIEVEEEVEELPDFLDLELETADDPDSSDETADSELPESEDEVKDQSEEEEKVNSSDENTGDDELNPSPVEETAEKGETAAKSVN</sequence>
<dbReference type="Gene3D" id="1.10.150.20">
    <property type="entry name" value="5' to 3' exonuclease, C-terminal subdomain"/>
    <property type="match status" value="1"/>
</dbReference>
<dbReference type="PANTHER" id="PTHR22648">
    <property type="entry name" value="TRANSCRIPTION TERMINATION FACTOR NUSA"/>
    <property type="match status" value="1"/>
</dbReference>
<name>A0A381RJH0_9ZZZZ</name>
<keyword evidence="5" id="KW-0805">Transcription regulation</keyword>
<dbReference type="InterPro" id="IPR010213">
    <property type="entry name" value="TF_NusA"/>
</dbReference>
<dbReference type="EMBL" id="UINC01002021">
    <property type="protein sequence ID" value="SUZ91972.1"/>
    <property type="molecule type" value="Genomic_DNA"/>
</dbReference>
<dbReference type="InterPro" id="IPR013735">
    <property type="entry name" value="TF_NusA_N"/>
</dbReference>
<evidence type="ECO:0000256" key="2">
    <source>
        <dbReference type="ARBA" id="ARBA00022490"/>
    </source>
</evidence>
<dbReference type="CDD" id="cd04455">
    <property type="entry name" value="S1_NusA"/>
    <property type="match status" value="1"/>
</dbReference>
<dbReference type="PROSITE" id="PS50126">
    <property type="entry name" value="S1"/>
    <property type="match status" value="1"/>
</dbReference>
<dbReference type="GO" id="GO:0000166">
    <property type="term" value="F:nucleotide binding"/>
    <property type="evidence" value="ECO:0007669"/>
    <property type="project" value="InterPro"/>
</dbReference>
<dbReference type="SUPFAM" id="SSF69705">
    <property type="entry name" value="Transcription factor NusA, N-terminal domain"/>
    <property type="match status" value="1"/>
</dbReference>
<keyword evidence="2" id="KW-0963">Cytoplasm</keyword>
<dbReference type="SUPFAM" id="SSF50249">
    <property type="entry name" value="Nucleic acid-binding proteins"/>
    <property type="match status" value="1"/>
</dbReference>
<evidence type="ECO:0000259" key="8">
    <source>
        <dbReference type="PROSITE" id="PS50126"/>
    </source>
</evidence>
<keyword evidence="4" id="KW-0694">RNA-binding</keyword>
<dbReference type="AlphaFoldDB" id="A0A381RJH0"/>
<organism evidence="9">
    <name type="scientific">marine metagenome</name>
    <dbReference type="NCBI Taxonomy" id="408172"/>
    <lineage>
        <taxon>unclassified sequences</taxon>
        <taxon>metagenomes</taxon>
        <taxon>ecological metagenomes</taxon>
    </lineage>
</organism>
<keyword evidence="1" id="KW-0806">Transcription termination</keyword>
<dbReference type="CDD" id="cd02134">
    <property type="entry name" value="KH-II_NusA_rpt1"/>
    <property type="match status" value="1"/>
</dbReference>
<dbReference type="SMART" id="SM00316">
    <property type="entry name" value="S1"/>
    <property type="match status" value="1"/>
</dbReference>
<dbReference type="InterPro" id="IPR012340">
    <property type="entry name" value="NA-bd_OB-fold"/>
</dbReference>
<dbReference type="Pfam" id="PF14520">
    <property type="entry name" value="HHH_5"/>
    <property type="match status" value="1"/>
</dbReference>
<dbReference type="GO" id="GO:0005829">
    <property type="term" value="C:cytosol"/>
    <property type="evidence" value="ECO:0007669"/>
    <property type="project" value="TreeGrafter"/>
</dbReference>
<feature type="compositionally biased region" description="Acidic residues" evidence="7">
    <location>
        <begin position="437"/>
        <end position="467"/>
    </location>
</feature>
<dbReference type="InterPro" id="IPR030842">
    <property type="entry name" value="TF_NusA_bacterial"/>
</dbReference>
<dbReference type="Pfam" id="PF13184">
    <property type="entry name" value="KH_NusA_1st"/>
    <property type="match status" value="1"/>
</dbReference>
<accession>A0A381RJH0</accession>
<feature type="region of interest" description="Disordered" evidence="7">
    <location>
        <begin position="437"/>
        <end position="501"/>
    </location>
</feature>
<evidence type="ECO:0000256" key="7">
    <source>
        <dbReference type="SAM" id="MobiDB-lite"/>
    </source>
</evidence>
<dbReference type="InterPro" id="IPR003029">
    <property type="entry name" value="S1_domain"/>
</dbReference>
<dbReference type="Gene3D" id="2.40.50.140">
    <property type="entry name" value="Nucleic acid-binding proteins"/>
    <property type="match status" value="1"/>
</dbReference>
<evidence type="ECO:0000256" key="5">
    <source>
        <dbReference type="ARBA" id="ARBA00023015"/>
    </source>
</evidence>
<dbReference type="FunFam" id="3.30.300.20:FF:000002">
    <property type="entry name" value="Transcription termination/antitermination protein NusA"/>
    <property type="match status" value="1"/>
</dbReference>
<dbReference type="InterPro" id="IPR015946">
    <property type="entry name" value="KH_dom-like_a/b"/>
</dbReference>
<dbReference type="InterPro" id="IPR058582">
    <property type="entry name" value="KH_NusA_2nd"/>
</dbReference>
<dbReference type="SUPFAM" id="SSF47794">
    <property type="entry name" value="Rad51 N-terminal domain-like"/>
    <property type="match status" value="1"/>
</dbReference>
<dbReference type="InterPro" id="IPR025249">
    <property type="entry name" value="TF_NusA_KH_1st"/>
</dbReference>
<dbReference type="SUPFAM" id="SSF54814">
    <property type="entry name" value="Prokaryotic type KH domain (KH-domain type II)"/>
    <property type="match status" value="2"/>
</dbReference>
<dbReference type="InterPro" id="IPR036555">
    <property type="entry name" value="NusA_N_sf"/>
</dbReference>
<evidence type="ECO:0000256" key="1">
    <source>
        <dbReference type="ARBA" id="ARBA00022472"/>
    </source>
</evidence>